<comment type="caution">
    <text evidence="1">The sequence shown here is derived from an EMBL/GenBank/DDBJ whole genome shotgun (WGS) entry which is preliminary data.</text>
</comment>
<evidence type="ECO:0000313" key="1">
    <source>
        <dbReference type="EMBL" id="PKB13326.1"/>
    </source>
</evidence>
<dbReference type="Proteomes" id="UP000232587">
    <property type="component" value="Unassembled WGS sequence"/>
</dbReference>
<dbReference type="RefSeq" id="WP_100868538.1">
    <property type="nucleotide sequence ID" value="NZ_PHUF01000008.1"/>
</dbReference>
<dbReference type="AlphaFoldDB" id="A0A2N0H303"/>
<sequence>MENAKGCFRSAGLIWLALVVLVGLAGAWMTRNVDTVAEAAAEASGLKDAVARDQAARCERAKREAQRVWDAAVESGRFDESRDRIDETEAEAKLLCAGT</sequence>
<dbReference type="EMBL" id="PHUF01000008">
    <property type="protein sequence ID" value="PKB13326.1"/>
    <property type="molecule type" value="Genomic_DNA"/>
</dbReference>
<protein>
    <submittedName>
        <fullName evidence="1">Uncharacterized protein</fullName>
    </submittedName>
</protein>
<proteinExistence type="predicted"/>
<keyword evidence="2" id="KW-1185">Reference proteome</keyword>
<gene>
    <name evidence="1" type="ORF">B0I00_3364</name>
</gene>
<evidence type="ECO:0000313" key="2">
    <source>
        <dbReference type="Proteomes" id="UP000232587"/>
    </source>
</evidence>
<name>A0A2N0H303_9SPHN</name>
<reference evidence="1 2" key="1">
    <citation type="submission" date="2017-11" db="EMBL/GenBank/DDBJ databases">
        <title>Genomic Encyclopedia of Type Strains, Phase III (KMG-III): the genomes of soil and plant-associated and newly described type strains.</title>
        <authorList>
            <person name="Whitman W."/>
        </authorList>
    </citation>
    <scope>NUCLEOTIDE SEQUENCE [LARGE SCALE GENOMIC DNA]</scope>
    <source>
        <strain evidence="1 2">CGMCC 1.12274</strain>
    </source>
</reference>
<organism evidence="1 2">
    <name type="scientific">Novosphingobium kunmingense</name>
    <dbReference type="NCBI Taxonomy" id="1211806"/>
    <lineage>
        <taxon>Bacteria</taxon>
        <taxon>Pseudomonadati</taxon>
        <taxon>Pseudomonadota</taxon>
        <taxon>Alphaproteobacteria</taxon>
        <taxon>Sphingomonadales</taxon>
        <taxon>Sphingomonadaceae</taxon>
        <taxon>Novosphingobium</taxon>
    </lineage>
</organism>
<accession>A0A2N0H303</accession>